<dbReference type="RefSeq" id="WP_188457167.1">
    <property type="nucleotide sequence ID" value="NZ_BMGM01000001.1"/>
</dbReference>
<dbReference type="InterPro" id="IPR003838">
    <property type="entry name" value="ABC3_permease_C"/>
</dbReference>
<name>A0ABQ1SDE8_9FLAO</name>
<dbReference type="Proteomes" id="UP000599179">
    <property type="component" value="Unassembled WGS sequence"/>
</dbReference>
<keyword evidence="11" id="KW-1185">Reference proteome</keyword>
<evidence type="ECO:0000313" key="10">
    <source>
        <dbReference type="EMBL" id="GGE24540.1"/>
    </source>
</evidence>
<feature type="domain" description="MacB-like periplasmic core" evidence="9">
    <location>
        <begin position="25"/>
        <end position="245"/>
    </location>
</feature>
<evidence type="ECO:0000256" key="6">
    <source>
        <dbReference type="ARBA" id="ARBA00023136"/>
    </source>
</evidence>
<feature type="transmembrane region" description="Helical" evidence="7">
    <location>
        <begin position="367"/>
        <end position="389"/>
    </location>
</feature>
<evidence type="ECO:0000256" key="5">
    <source>
        <dbReference type="ARBA" id="ARBA00022989"/>
    </source>
</evidence>
<evidence type="ECO:0000256" key="2">
    <source>
        <dbReference type="ARBA" id="ARBA00005236"/>
    </source>
</evidence>
<evidence type="ECO:0000256" key="3">
    <source>
        <dbReference type="ARBA" id="ARBA00022475"/>
    </source>
</evidence>
<dbReference type="PANTHER" id="PTHR30489">
    <property type="entry name" value="LIPOPROTEIN-RELEASING SYSTEM TRANSMEMBRANE PROTEIN LOLE"/>
    <property type="match status" value="1"/>
</dbReference>
<keyword evidence="6 7" id="KW-0472">Membrane</keyword>
<feature type="transmembrane region" description="Helical" evidence="7">
    <location>
        <begin position="21"/>
        <end position="49"/>
    </location>
</feature>
<dbReference type="InterPro" id="IPR051447">
    <property type="entry name" value="Lipoprotein-release_system"/>
</dbReference>
<evidence type="ECO:0000256" key="7">
    <source>
        <dbReference type="SAM" id="Phobius"/>
    </source>
</evidence>
<feature type="transmembrane region" description="Helical" evidence="7">
    <location>
        <begin position="272"/>
        <end position="298"/>
    </location>
</feature>
<keyword evidence="4 7" id="KW-0812">Transmembrane</keyword>
<gene>
    <name evidence="10" type="ORF">GCM10010832_01530</name>
</gene>
<sequence>MKFSSYIAKRYLFSKSERNAINWITGIAALGVIAGAFSLFVVMSTFAGLKEFSLQFSNEFDPDLKVTPKLGKTLQFSNKEEEKLKAITGVSLYSKFVEERSLVKFKNNTTAAFIKGVDANFLDVSQMQRAVDLGDWFTKEYQVVLGNQIARTLGTGINDPTGVITFMVPKPGKGQVSSLDGAFRTTNAMATGFYRISEELDGKYMFADIDFTKDYLGLEEDEFSGIEIKLAPDANLSEVKEQVAAVFDEAVFVKDRVQLNDQLYKMLNTEYLAVYFIFTLVIIVALFNVIGSLIMAILDKRKDIKTLSNLGATNAQLKNIFFKQGVYMTLIGGGIGLVLALLLVVCQMQFGWFLITPSLPYPVKIEISNLLIVGATISVLGILASWVAAQRVEKVLM</sequence>
<evidence type="ECO:0000313" key="11">
    <source>
        <dbReference type="Proteomes" id="UP000599179"/>
    </source>
</evidence>
<reference evidence="11" key="1">
    <citation type="journal article" date="2019" name="Int. J. Syst. Evol. Microbiol.">
        <title>The Global Catalogue of Microorganisms (GCM) 10K type strain sequencing project: providing services to taxonomists for standard genome sequencing and annotation.</title>
        <authorList>
            <consortium name="The Broad Institute Genomics Platform"/>
            <consortium name="The Broad Institute Genome Sequencing Center for Infectious Disease"/>
            <person name="Wu L."/>
            <person name="Ma J."/>
        </authorList>
    </citation>
    <scope>NUCLEOTIDE SEQUENCE [LARGE SCALE GENOMIC DNA]</scope>
    <source>
        <strain evidence="11">CGMCC 1.12931</strain>
    </source>
</reference>
<comment type="similarity">
    <text evidence="2">Belongs to the ABC-4 integral membrane protein family. LolC/E subfamily.</text>
</comment>
<feature type="transmembrane region" description="Helical" evidence="7">
    <location>
        <begin position="326"/>
        <end position="355"/>
    </location>
</feature>
<evidence type="ECO:0000259" key="8">
    <source>
        <dbReference type="Pfam" id="PF02687"/>
    </source>
</evidence>
<protein>
    <submittedName>
        <fullName evidence="10">Membrane protein</fullName>
    </submittedName>
</protein>
<dbReference type="Pfam" id="PF12704">
    <property type="entry name" value="MacB_PCD"/>
    <property type="match status" value="1"/>
</dbReference>
<dbReference type="EMBL" id="BMGM01000001">
    <property type="protein sequence ID" value="GGE24540.1"/>
    <property type="molecule type" value="Genomic_DNA"/>
</dbReference>
<comment type="subcellular location">
    <subcellularLocation>
        <location evidence="1">Cell membrane</location>
        <topology evidence="1">Multi-pass membrane protein</topology>
    </subcellularLocation>
</comment>
<comment type="caution">
    <text evidence="10">The sequence shown here is derived from an EMBL/GenBank/DDBJ whole genome shotgun (WGS) entry which is preliminary data.</text>
</comment>
<dbReference type="Pfam" id="PF02687">
    <property type="entry name" value="FtsX"/>
    <property type="match status" value="1"/>
</dbReference>
<keyword evidence="3" id="KW-1003">Cell membrane</keyword>
<feature type="domain" description="ABC3 transporter permease C-terminal" evidence="8">
    <location>
        <begin position="276"/>
        <end position="392"/>
    </location>
</feature>
<evidence type="ECO:0000259" key="9">
    <source>
        <dbReference type="Pfam" id="PF12704"/>
    </source>
</evidence>
<keyword evidence="5 7" id="KW-1133">Transmembrane helix</keyword>
<evidence type="ECO:0000256" key="1">
    <source>
        <dbReference type="ARBA" id="ARBA00004651"/>
    </source>
</evidence>
<organism evidence="10 11">
    <name type="scientific">Psychroflexus planctonicus</name>
    <dbReference type="NCBI Taxonomy" id="1526575"/>
    <lineage>
        <taxon>Bacteria</taxon>
        <taxon>Pseudomonadati</taxon>
        <taxon>Bacteroidota</taxon>
        <taxon>Flavobacteriia</taxon>
        <taxon>Flavobacteriales</taxon>
        <taxon>Flavobacteriaceae</taxon>
        <taxon>Psychroflexus</taxon>
    </lineage>
</organism>
<dbReference type="InterPro" id="IPR025857">
    <property type="entry name" value="MacB_PCD"/>
</dbReference>
<evidence type="ECO:0000256" key="4">
    <source>
        <dbReference type="ARBA" id="ARBA00022692"/>
    </source>
</evidence>
<proteinExistence type="inferred from homology"/>
<accession>A0ABQ1SDE8</accession>
<dbReference type="PANTHER" id="PTHR30489:SF0">
    <property type="entry name" value="LIPOPROTEIN-RELEASING SYSTEM TRANSMEMBRANE PROTEIN LOLE"/>
    <property type="match status" value="1"/>
</dbReference>